<accession>A0A6C0HVU3</accession>
<name>A0A6C0HVU3_9ZZZZ</name>
<evidence type="ECO:0000313" key="1">
    <source>
        <dbReference type="EMBL" id="QHT84659.1"/>
    </source>
</evidence>
<dbReference type="AlphaFoldDB" id="A0A6C0HVU3"/>
<dbReference type="EMBL" id="MN740022">
    <property type="protein sequence ID" value="QHT84659.1"/>
    <property type="molecule type" value="Genomic_DNA"/>
</dbReference>
<proteinExistence type="predicted"/>
<sequence>MNKQLGGYINTSIMAEIIVSLSEYYKQSSEKKIAINNSITNTGHGSIFLGSSLRLEGANKNIRMLIGAHFSNSNNDNLEIGVFGGGCEIGELTIDTIIRETIEEIFNIIPNKTIIKNIRDFLNNNTNYYFIVSTSTSTNISYSYIFDVSVLGDFIKIMIENDPSLKVPTVNTMSNLSTYLISNAQFEDKSSFDGEASTNYFPFFIYGDDIPIINYPTINLVKFMNERIVSSEYRSQYKQIGLNEISYLSFASLKKILDSVSSGNYNMYNFTTKQRV</sequence>
<organism evidence="1">
    <name type="scientific">viral metagenome</name>
    <dbReference type="NCBI Taxonomy" id="1070528"/>
    <lineage>
        <taxon>unclassified sequences</taxon>
        <taxon>metagenomes</taxon>
        <taxon>organismal metagenomes</taxon>
    </lineage>
</organism>
<reference evidence="1" key="1">
    <citation type="journal article" date="2020" name="Nature">
        <title>Giant virus diversity and host interactions through global metagenomics.</title>
        <authorList>
            <person name="Schulz F."/>
            <person name="Roux S."/>
            <person name="Paez-Espino D."/>
            <person name="Jungbluth S."/>
            <person name="Walsh D.A."/>
            <person name="Denef V.J."/>
            <person name="McMahon K.D."/>
            <person name="Konstantinidis K.T."/>
            <person name="Eloe-Fadrosh E.A."/>
            <person name="Kyrpides N.C."/>
            <person name="Woyke T."/>
        </authorList>
    </citation>
    <scope>NUCLEOTIDE SEQUENCE</scope>
    <source>
        <strain evidence="1">GVMAG-M-3300023184-177</strain>
    </source>
</reference>
<protein>
    <submittedName>
        <fullName evidence="1">Uncharacterized protein</fullName>
    </submittedName>
</protein>